<evidence type="ECO:0000256" key="11">
    <source>
        <dbReference type="ARBA" id="ARBA00023034"/>
    </source>
</evidence>
<dbReference type="PANTHER" id="PTHR10791:SF30">
    <property type="entry name" value="SUGAR TRANSPORTER SWEET1"/>
    <property type="match status" value="1"/>
</dbReference>
<evidence type="ECO:0000256" key="7">
    <source>
        <dbReference type="ARBA" id="ARBA00022597"/>
    </source>
</evidence>
<feature type="transmembrane region" description="Helical" evidence="14">
    <location>
        <begin position="722"/>
        <end position="743"/>
    </location>
</feature>
<feature type="transmembrane region" description="Helical" evidence="14">
    <location>
        <begin position="755"/>
        <end position="775"/>
    </location>
</feature>
<keyword evidence="11" id="KW-0333">Golgi apparatus</keyword>
<evidence type="ECO:0000256" key="8">
    <source>
        <dbReference type="ARBA" id="ARBA00022692"/>
    </source>
</evidence>
<organism evidence="15 16">
    <name type="scientific">Phytophthora fragariaefolia</name>
    <dbReference type="NCBI Taxonomy" id="1490495"/>
    <lineage>
        <taxon>Eukaryota</taxon>
        <taxon>Sar</taxon>
        <taxon>Stramenopiles</taxon>
        <taxon>Oomycota</taxon>
        <taxon>Peronosporomycetes</taxon>
        <taxon>Peronosporales</taxon>
        <taxon>Peronosporaceae</taxon>
        <taxon>Phytophthora</taxon>
    </lineage>
</organism>
<sequence>MEVSEAGKRAISSPWTAQSDQHQHNVLNRPSADKREPSPASVGGGIYLNRGYRGNSKFAGSDENGSGTVVEGDIILWQHRGFLEKCQHLLILWRFLQFVSLDDASACIHSCWLSIYDALRVSKPSASIDLKHAIDSLLIQTVGNPIISPSLKCLRRRNAVTRMAAYLLIRTQFSSAVQHLVKTELQVERNTTSGVHLQDRFVLLVSNIYEYVSDVLCEAHAYVNLAQPVKDSKPLPSLVDDVLSLVYGQTHFAVLREEMSTLLMRQQAPGSLSDTLNTVFQLFVAQVRDASATFVHNLSQSQTGSTIARSPFQSSWSRRWLLDPTSTQLVNNLHCNQVAPPNLQSLIYVMQTLHEFGCVDLEVDDSMSCVVVRSALSVLNDRSMMELALDGRLRALHRLPSGLIALVGLAGRWSVCDYAAVFSCSGQSLDVDLFVVEAKRGIVGCDASKGAKGAANAKRCHEHVVDEEILRRVRLVVALEGQLNPDVVSRDGTRGPFMCVHVEISGATYLPLSTEVLRIGSYLLGLPLQARDEVYRSLEWTPLMEMQMGYVACQAETFHPRRAPTFSSPAVTRWDSPTKALGSRVGSSCSTSVSNLNANHDSSPPSTGSTLSPPPRLKARTAMGSSALVTLLHMTTAAIQIGMNLSPAPDMLRVHQLKTTGQMALLPLVLMCFNNHLWLLYGLLTGSIFPLCAAALVGEVAGLIFTATYCRWARNTVEARRTCGAALLGMALVTLYVLLGVSGKTAQTFDQVVQTLGYVGAAINISMYASPLATIKVVLETKSSASLPINLCGMICLNCCMWTATSLVDGDMFVLIPSVIGLAFSSVQIPLYFIYRPTNPYMDADAWLEEGYGSTAPKAFGSVADAESVLPATYRVVRPSRVARFTSYQYQRAEGTPLAMGRMSFSGTEKSPLIFGEPSPCFTPGSLRYSSANDELDELEMQPVAMTPIAMQPAVMTPIAAN</sequence>
<dbReference type="InterPro" id="IPR004316">
    <property type="entry name" value="SWEET_rpt"/>
</dbReference>
<evidence type="ECO:0000256" key="14">
    <source>
        <dbReference type="SAM" id="Phobius"/>
    </source>
</evidence>
<dbReference type="GO" id="GO:0051119">
    <property type="term" value="F:sugar transmembrane transporter activity"/>
    <property type="evidence" value="ECO:0007669"/>
    <property type="project" value="InterPro"/>
</dbReference>
<keyword evidence="8 14" id="KW-0812">Transmembrane</keyword>
<evidence type="ECO:0000256" key="5">
    <source>
        <dbReference type="ARBA" id="ARBA00022448"/>
    </source>
</evidence>
<evidence type="ECO:0000313" key="15">
    <source>
        <dbReference type="EMBL" id="GMF36434.1"/>
    </source>
</evidence>
<keyword evidence="7" id="KW-0762">Sugar transport</keyword>
<dbReference type="Gene3D" id="1.20.1280.290">
    <property type="match status" value="2"/>
</dbReference>
<protein>
    <recommendedName>
        <fullName evidence="4">Sugar transporter SWEET1</fullName>
    </recommendedName>
</protein>
<feature type="region of interest" description="Disordered" evidence="13">
    <location>
        <begin position="1"/>
        <end position="47"/>
    </location>
</feature>
<dbReference type="FunFam" id="1.20.1280.290:FF:000007">
    <property type="entry name" value="Bidirectional sugar transporter SWEET7"/>
    <property type="match status" value="1"/>
</dbReference>
<dbReference type="GO" id="GO:0000139">
    <property type="term" value="C:Golgi membrane"/>
    <property type="evidence" value="ECO:0007669"/>
    <property type="project" value="UniProtKB-SubCell"/>
</dbReference>
<feature type="transmembrane region" description="Helical" evidence="14">
    <location>
        <begin position="687"/>
        <end position="710"/>
    </location>
</feature>
<feature type="transmembrane region" description="Helical" evidence="14">
    <location>
        <begin position="814"/>
        <end position="835"/>
    </location>
</feature>
<dbReference type="OrthoDB" id="409725at2759"/>
<evidence type="ECO:0000256" key="4">
    <source>
        <dbReference type="ARBA" id="ARBA00021741"/>
    </source>
</evidence>
<evidence type="ECO:0000256" key="6">
    <source>
        <dbReference type="ARBA" id="ARBA00022475"/>
    </source>
</evidence>
<dbReference type="Proteomes" id="UP001165121">
    <property type="component" value="Unassembled WGS sequence"/>
</dbReference>
<keyword evidence="10 14" id="KW-1133">Transmembrane helix</keyword>
<comment type="similarity">
    <text evidence="3">Belongs to the SWEET sugar transporter family.</text>
</comment>
<comment type="caution">
    <text evidence="15">The sequence shown here is derived from an EMBL/GenBank/DDBJ whole genome shotgun (WGS) entry which is preliminary data.</text>
</comment>
<feature type="compositionally biased region" description="Polar residues" evidence="13">
    <location>
        <begin position="13"/>
        <end position="28"/>
    </location>
</feature>
<keyword evidence="6" id="KW-1003">Cell membrane</keyword>
<dbReference type="Pfam" id="PF03083">
    <property type="entry name" value="MtN3_slv"/>
    <property type="match status" value="2"/>
</dbReference>
<dbReference type="PANTHER" id="PTHR10791">
    <property type="entry name" value="RAG1-ACTIVATING PROTEIN 1"/>
    <property type="match status" value="1"/>
</dbReference>
<dbReference type="InterPro" id="IPR047664">
    <property type="entry name" value="SWEET"/>
</dbReference>
<dbReference type="FunFam" id="1.20.1280.290:FF:000004">
    <property type="entry name" value="Sugar transporter SWEET"/>
    <property type="match status" value="1"/>
</dbReference>
<dbReference type="GO" id="GO:0005886">
    <property type="term" value="C:plasma membrane"/>
    <property type="evidence" value="ECO:0007669"/>
    <property type="project" value="UniProtKB-SubCell"/>
</dbReference>
<evidence type="ECO:0000256" key="10">
    <source>
        <dbReference type="ARBA" id="ARBA00022989"/>
    </source>
</evidence>
<dbReference type="AlphaFoldDB" id="A0A9W6XDL7"/>
<name>A0A9W6XDL7_9STRA</name>
<evidence type="ECO:0000256" key="1">
    <source>
        <dbReference type="ARBA" id="ARBA00004651"/>
    </source>
</evidence>
<evidence type="ECO:0000256" key="12">
    <source>
        <dbReference type="ARBA" id="ARBA00023136"/>
    </source>
</evidence>
<keyword evidence="16" id="KW-1185">Reference proteome</keyword>
<keyword evidence="5" id="KW-0813">Transport</keyword>
<evidence type="ECO:0000256" key="13">
    <source>
        <dbReference type="SAM" id="MobiDB-lite"/>
    </source>
</evidence>
<evidence type="ECO:0000256" key="3">
    <source>
        <dbReference type="ARBA" id="ARBA00007809"/>
    </source>
</evidence>
<dbReference type="EMBL" id="BSXT01000946">
    <property type="protein sequence ID" value="GMF36434.1"/>
    <property type="molecule type" value="Genomic_DNA"/>
</dbReference>
<feature type="compositionally biased region" description="Low complexity" evidence="13">
    <location>
        <begin position="582"/>
        <end position="594"/>
    </location>
</feature>
<evidence type="ECO:0000256" key="2">
    <source>
        <dbReference type="ARBA" id="ARBA00004653"/>
    </source>
</evidence>
<feature type="compositionally biased region" description="Low complexity" evidence="13">
    <location>
        <begin position="602"/>
        <end position="611"/>
    </location>
</feature>
<evidence type="ECO:0000256" key="9">
    <source>
        <dbReference type="ARBA" id="ARBA00022737"/>
    </source>
</evidence>
<proteinExistence type="inferred from homology"/>
<evidence type="ECO:0000313" key="16">
    <source>
        <dbReference type="Proteomes" id="UP001165121"/>
    </source>
</evidence>
<feature type="transmembrane region" description="Helical" evidence="14">
    <location>
        <begin position="787"/>
        <end position="808"/>
    </location>
</feature>
<reference evidence="15" key="1">
    <citation type="submission" date="2023-04" db="EMBL/GenBank/DDBJ databases">
        <title>Phytophthora fragariaefolia NBRC 109709.</title>
        <authorList>
            <person name="Ichikawa N."/>
            <person name="Sato H."/>
            <person name="Tonouchi N."/>
        </authorList>
    </citation>
    <scope>NUCLEOTIDE SEQUENCE</scope>
    <source>
        <strain evidence="15">NBRC 109709</strain>
    </source>
</reference>
<feature type="region of interest" description="Disordered" evidence="13">
    <location>
        <begin position="577"/>
        <end position="617"/>
    </location>
</feature>
<accession>A0A9W6XDL7</accession>
<comment type="subcellular location">
    <subcellularLocation>
        <location evidence="1">Cell membrane</location>
        <topology evidence="1">Multi-pass membrane protein</topology>
    </subcellularLocation>
    <subcellularLocation>
        <location evidence="2">Golgi apparatus membrane</location>
        <topology evidence="2">Multi-pass membrane protein</topology>
    </subcellularLocation>
</comment>
<gene>
    <name evidence="15" type="ORF">Pfra01_000992100</name>
</gene>
<keyword evidence="9" id="KW-0677">Repeat</keyword>
<keyword evidence="12 14" id="KW-0472">Membrane</keyword>